<evidence type="ECO:0000313" key="3">
    <source>
        <dbReference type="Proteomes" id="UP000030689"/>
    </source>
</evidence>
<accession>V4JSV0</accession>
<proteinExistence type="predicted"/>
<reference evidence="2 3" key="1">
    <citation type="journal article" date="2013" name="Front. Plant Sci.">
        <title>The Reference Genome of the Halophytic Plant Eutrema salsugineum.</title>
        <authorList>
            <person name="Yang R."/>
            <person name="Jarvis D.E."/>
            <person name="Chen H."/>
            <person name="Beilstein M.A."/>
            <person name="Grimwood J."/>
            <person name="Jenkins J."/>
            <person name="Shu S."/>
            <person name="Prochnik S."/>
            <person name="Xin M."/>
            <person name="Ma C."/>
            <person name="Schmutz J."/>
            <person name="Wing R.A."/>
            <person name="Mitchell-Olds T."/>
            <person name="Schumaker K.S."/>
            <person name="Wang X."/>
        </authorList>
    </citation>
    <scope>NUCLEOTIDE SEQUENCE [LARGE SCALE GENOMIC DNA]</scope>
</reference>
<dbReference type="AlphaFoldDB" id="V4JSV0"/>
<dbReference type="EMBL" id="KI517953">
    <property type="protein sequence ID" value="ESQ28395.1"/>
    <property type="molecule type" value="Genomic_DNA"/>
</dbReference>
<dbReference type="Gramene" id="ESQ28395">
    <property type="protein sequence ID" value="ESQ28395"/>
    <property type="gene ID" value="EUTSA_v10019863mg"/>
</dbReference>
<dbReference type="Proteomes" id="UP000030689">
    <property type="component" value="Unassembled WGS sequence"/>
</dbReference>
<keyword evidence="3" id="KW-1185">Reference proteome</keyword>
<evidence type="ECO:0000313" key="2">
    <source>
        <dbReference type="EMBL" id="ESQ28395.1"/>
    </source>
</evidence>
<name>V4JSV0_EUTSA</name>
<evidence type="ECO:0000256" key="1">
    <source>
        <dbReference type="SAM" id="MobiDB-lite"/>
    </source>
</evidence>
<gene>
    <name evidence="2" type="ORF">EUTSA_v10019863mg</name>
</gene>
<dbReference type="KEGG" id="eus:EUTSA_v10019863mg"/>
<protein>
    <submittedName>
        <fullName evidence="2">Uncharacterized protein</fullName>
    </submittedName>
</protein>
<organism evidence="2 3">
    <name type="scientific">Eutrema salsugineum</name>
    <name type="common">Saltwater cress</name>
    <name type="synonym">Sisymbrium salsugineum</name>
    <dbReference type="NCBI Taxonomy" id="72664"/>
    <lineage>
        <taxon>Eukaryota</taxon>
        <taxon>Viridiplantae</taxon>
        <taxon>Streptophyta</taxon>
        <taxon>Embryophyta</taxon>
        <taxon>Tracheophyta</taxon>
        <taxon>Spermatophyta</taxon>
        <taxon>Magnoliopsida</taxon>
        <taxon>eudicotyledons</taxon>
        <taxon>Gunneridae</taxon>
        <taxon>Pentapetalae</taxon>
        <taxon>rosids</taxon>
        <taxon>malvids</taxon>
        <taxon>Brassicales</taxon>
        <taxon>Brassicaceae</taxon>
        <taxon>Eutremeae</taxon>
        <taxon>Eutrema</taxon>
    </lineage>
</organism>
<feature type="region of interest" description="Disordered" evidence="1">
    <location>
        <begin position="46"/>
        <end position="90"/>
    </location>
</feature>
<sequence length="90" mass="10192">MLLVVVWPEEETETVVKWHCYSEENCSVAVKSPVETVEDLKSEAVPVMSPSKNSDPPQNLTSYHRHASGSTTKLLPSHQNLKLFSRNEQR</sequence>
<feature type="compositionally biased region" description="Polar residues" evidence="1">
    <location>
        <begin position="50"/>
        <end position="82"/>
    </location>
</feature>